<keyword evidence="11" id="KW-0418">Kinase</keyword>
<keyword evidence="13 18" id="KW-1133">Transmembrane helix</keyword>
<name>A0A835GYJ2_9MAGN</name>
<evidence type="ECO:0000256" key="10">
    <source>
        <dbReference type="ARBA" id="ARBA00022741"/>
    </source>
</evidence>
<dbReference type="Pfam" id="PF01657">
    <property type="entry name" value="Stress-antifung"/>
    <property type="match status" value="2"/>
</dbReference>
<dbReference type="InterPro" id="IPR002902">
    <property type="entry name" value="GNK2"/>
</dbReference>
<dbReference type="PANTHER" id="PTHR32411">
    <property type="entry name" value="CYSTEINE-RICH REPEAT SECRETORY PROTEIN 38-RELATED"/>
    <property type="match status" value="1"/>
</dbReference>
<dbReference type="Gene3D" id="3.30.200.20">
    <property type="entry name" value="Phosphorylase Kinase, domain 1"/>
    <property type="match status" value="1"/>
</dbReference>
<proteinExistence type="inferred from homology"/>
<keyword evidence="15" id="KW-0325">Glycoprotein</keyword>
<dbReference type="PROSITE" id="PS00107">
    <property type="entry name" value="PROTEIN_KINASE_ATP"/>
    <property type="match status" value="1"/>
</dbReference>
<organism evidence="22 23">
    <name type="scientific">Coptis chinensis</name>
    <dbReference type="NCBI Taxonomy" id="261450"/>
    <lineage>
        <taxon>Eukaryota</taxon>
        <taxon>Viridiplantae</taxon>
        <taxon>Streptophyta</taxon>
        <taxon>Embryophyta</taxon>
        <taxon>Tracheophyta</taxon>
        <taxon>Spermatophyta</taxon>
        <taxon>Magnoliopsida</taxon>
        <taxon>Ranunculales</taxon>
        <taxon>Ranunculaceae</taxon>
        <taxon>Coptidoideae</taxon>
        <taxon>Coptis</taxon>
    </lineage>
</organism>
<evidence type="ECO:0000256" key="11">
    <source>
        <dbReference type="ARBA" id="ARBA00022777"/>
    </source>
</evidence>
<keyword evidence="9" id="KW-0677">Repeat</keyword>
<evidence type="ECO:0000256" key="3">
    <source>
        <dbReference type="ARBA" id="ARBA00022525"/>
    </source>
</evidence>
<gene>
    <name evidence="22" type="ORF">IFM89_008690</name>
</gene>
<dbReference type="GO" id="GO:0005576">
    <property type="term" value="C:extracellular region"/>
    <property type="evidence" value="ECO:0007669"/>
    <property type="project" value="UniProtKB-SubCell"/>
</dbReference>
<dbReference type="AlphaFoldDB" id="A0A835GYJ2"/>
<evidence type="ECO:0000256" key="9">
    <source>
        <dbReference type="ARBA" id="ARBA00022737"/>
    </source>
</evidence>
<dbReference type="InterPro" id="IPR001245">
    <property type="entry name" value="Ser-Thr/Tyr_kinase_cat_dom"/>
</dbReference>
<evidence type="ECO:0000259" key="21">
    <source>
        <dbReference type="PROSITE" id="PS51473"/>
    </source>
</evidence>
<dbReference type="FunFam" id="3.30.200.20:FF:000142">
    <property type="entry name" value="Cysteine-rich receptor-like protein kinase 10"/>
    <property type="match status" value="1"/>
</dbReference>
<dbReference type="InterPro" id="IPR011009">
    <property type="entry name" value="Kinase-like_dom_sf"/>
</dbReference>
<feature type="transmembrane region" description="Helical" evidence="18">
    <location>
        <begin position="280"/>
        <end position="305"/>
    </location>
</feature>
<dbReference type="FunFam" id="3.30.430.20:FF:000002">
    <property type="entry name" value="Cysteine-rich receptor-like protein kinase 10"/>
    <property type="match status" value="1"/>
</dbReference>
<comment type="caution">
    <text evidence="22">The sequence shown here is derived from an EMBL/GenBank/DDBJ whole genome shotgun (WGS) entry which is preliminary data.</text>
</comment>
<feature type="non-terminal residue" evidence="22">
    <location>
        <position position="1"/>
    </location>
</feature>
<keyword evidence="14 18" id="KW-0472">Membrane</keyword>
<dbReference type="SUPFAM" id="SSF56112">
    <property type="entry name" value="Protein kinase-like (PK-like)"/>
    <property type="match status" value="1"/>
</dbReference>
<accession>A0A835GYJ2</accession>
<dbReference type="GO" id="GO:0004674">
    <property type="term" value="F:protein serine/threonine kinase activity"/>
    <property type="evidence" value="ECO:0007669"/>
    <property type="project" value="UniProtKB-KW"/>
</dbReference>
<evidence type="ECO:0000256" key="6">
    <source>
        <dbReference type="ARBA" id="ARBA00022679"/>
    </source>
</evidence>
<feature type="domain" description="Gnk2-homologous" evidence="21">
    <location>
        <begin position="27"/>
        <end position="132"/>
    </location>
</feature>
<evidence type="ECO:0000313" key="22">
    <source>
        <dbReference type="EMBL" id="KAF9588273.1"/>
    </source>
</evidence>
<dbReference type="Gene3D" id="3.30.430.20">
    <property type="entry name" value="Gnk2 domain, C-X8-C-X2-C motif"/>
    <property type="match status" value="2"/>
</dbReference>
<evidence type="ECO:0000256" key="2">
    <source>
        <dbReference type="ARBA" id="ARBA00004613"/>
    </source>
</evidence>
<dbReference type="Proteomes" id="UP000631114">
    <property type="component" value="Unassembled WGS sequence"/>
</dbReference>
<sequence length="433" mass="48024">ILMGLFGLLFLAFSSTLVLHFNLSTAQTHVTEFCLGGNYTTNSTFQADLSILLSSMSNNSTLTNNTKYFNNTVRSNSDGVYGLFQCRGDYTSEDCKKCAKTATEEVTIRCPFKKESVLFYEECLLHYSDKPVISIVQLDPTVYLVNTRNISDTNQFTPRLNELMEGIVARAVSNSSSLFAVGENYFTSSNNIFGLAQCTQDISRTDCGRCLNRSISQLSSCCNQREGGRVLKPSCIVRFEIYNFFGPEAIIPALPPAPPPPSTPNTNTTNGQRKKSSKKIVIIVVPTVIVVVLLLLSMITICFCLRKKKGIDTVKNVDEISSVESLQFNFDTVRVATEDFCDSNKLGEGGFGLVYKGKLSDGKDIAVKRLSRNSGQGIEEFKNEVLLLAKLQHRNLVRLFGFCLEGDEKLLIYLICTKCKPRSVSIWFASISL</sequence>
<keyword evidence="12 17" id="KW-0067">ATP-binding</keyword>
<comment type="similarity">
    <text evidence="16">Belongs to the cysteine-rich repeat secretory protein family.</text>
</comment>
<dbReference type="PANTHER" id="PTHR32411:SF43">
    <property type="entry name" value="CYSTEINE-RICH REPEAT SECRETORY PROTEIN 38"/>
    <property type="match status" value="1"/>
</dbReference>
<dbReference type="EMBL" id="JADFTS010000009">
    <property type="protein sequence ID" value="KAF9588273.1"/>
    <property type="molecule type" value="Genomic_DNA"/>
</dbReference>
<protein>
    <recommendedName>
        <fullName evidence="24">Cysteine-rich receptor-like protein kinase</fullName>
    </recommendedName>
</protein>
<evidence type="ECO:0000256" key="8">
    <source>
        <dbReference type="ARBA" id="ARBA00022729"/>
    </source>
</evidence>
<evidence type="ECO:0000256" key="15">
    <source>
        <dbReference type="ARBA" id="ARBA00023180"/>
    </source>
</evidence>
<keyword evidence="7 18" id="KW-0812">Transmembrane</keyword>
<dbReference type="Pfam" id="PF07714">
    <property type="entry name" value="PK_Tyr_Ser-Thr"/>
    <property type="match status" value="1"/>
</dbReference>
<dbReference type="GO" id="GO:0005524">
    <property type="term" value="F:ATP binding"/>
    <property type="evidence" value="ECO:0007669"/>
    <property type="project" value="UniProtKB-UniRule"/>
</dbReference>
<evidence type="ECO:0000256" key="13">
    <source>
        <dbReference type="ARBA" id="ARBA00022989"/>
    </source>
</evidence>
<evidence type="ECO:0000256" key="5">
    <source>
        <dbReference type="ARBA" id="ARBA00022553"/>
    </source>
</evidence>
<dbReference type="InterPro" id="IPR000719">
    <property type="entry name" value="Prot_kinase_dom"/>
</dbReference>
<keyword evidence="23" id="KW-1185">Reference proteome</keyword>
<feature type="binding site" evidence="17">
    <location>
        <position position="368"/>
    </location>
    <ligand>
        <name>ATP</name>
        <dbReference type="ChEBI" id="CHEBI:30616"/>
    </ligand>
</feature>
<keyword evidence="3" id="KW-0964">Secreted</keyword>
<evidence type="ECO:0000256" key="19">
    <source>
        <dbReference type="SAM" id="SignalP"/>
    </source>
</evidence>
<comment type="subcellular location">
    <subcellularLocation>
        <location evidence="1">Membrane</location>
        <topology evidence="1">Single-pass membrane protein</topology>
    </subcellularLocation>
    <subcellularLocation>
        <location evidence="2">Secreted</location>
    </subcellularLocation>
</comment>
<evidence type="ECO:0000313" key="23">
    <source>
        <dbReference type="Proteomes" id="UP000631114"/>
    </source>
</evidence>
<dbReference type="InterPro" id="IPR017441">
    <property type="entry name" value="Protein_kinase_ATP_BS"/>
</dbReference>
<reference evidence="22 23" key="1">
    <citation type="submission" date="2020-10" db="EMBL/GenBank/DDBJ databases">
        <title>The Coptis chinensis genome and diversification of protoberbering-type alkaloids.</title>
        <authorList>
            <person name="Wang B."/>
            <person name="Shu S."/>
            <person name="Song C."/>
            <person name="Liu Y."/>
        </authorList>
    </citation>
    <scope>NUCLEOTIDE SEQUENCE [LARGE SCALE GENOMIC DNA]</scope>
    <source>
        <strain evidence="22">HL-2020</strain>
        <tissue evidence="22">Leaf</tissue>
    </source>
</reference>
<evidence type="ECO:0008006" key="24">
    <source>
        <dbReference type="Google" id="ProtNLM"/>
    </source>
</evidence>
<dbReference type="PROSITE" id="PS51473">
    <property type="entry name" value="GNK2"/>
    <property type="match status" value="2"/>
</dbReference>
<feature type="domain" description="Protein kinase" evidence="20">
    <location>
        <begin position="340"/>
        <end position="433"/>
    </location>
</feature>
<feature type="signal peptide" evidence="19">
    <location>
        <begin position="1"/>
        <end position="26"/>
    </location>
</feature>
<dbReference type="InterPro" id="IPR050581">
    <property type="entry name" value="CRR_secretory_protein"/>
</dbReference>
<evidence type="ECO:0000256" key="1">
    <source>
        <dbReference type="ARBA" id="ARBA00004167"/>
    </source>
</evidence>
<evidence type="ECO:0000256" key="14">
    <source>
        <dbReference type="ARBA" id="ARBA00023136"/>
    </source>
</evidence>
<dbReference type="PROSITE" id="PS50011">
    <property type="entry name" value="PROTEIN_KINASE_DOM"/>
    <property type="match status" value="1"/>
</dbReference>
<evidence type="ECO:0000256" key="18">
    <source>
        <dbReference type="SAM" id="Phobius"/>
    </source>
</evidence>
<evidence type="ECO:0000256" key="7">
    <source>
        <dbReference type="ARBA" id="ARBA00022692"/>
    </source>
</evidence>
<evidence type="ECO:0000259" key="20">
    <source>
        <dbReference type="PROSITE" id="PS50011"/>
    </source>
</evidence>
<dbReference type="OrthoDB" id="1909574at2759"/>
<evidence type="ECO:0000256" key="12">
    <source>
        <dbReference type="ARBA" id="ARBA00022840"/>
    </source>
</evidence>
<keyword evidence="5" id="KW-0597">Phosphoprotein</keyword>
<dbReference type="GO" id="GO:0016020">
    <property type="term" value="C:membrane"/>
    <property type="evidence" value="ECO:0007669"/>
    <property type="project" value="UniProtKB-SubCell"/>
</dbReference>
<evidence type="ECO:0000256" key="4">
    <source>
        <dbReference type="ARBA" id="ARBA00022527"/>
    </source>
</evidence>
<keyword evidence="4" id="KW-0723">Serine/threonine-protein kinase</keyword>
<evidence type="ECO:0000256" key="16">
    <source>
        <dbReference type="ARBA" id="ARBA00038515"/>
    </source>
</evidence>
<keyword evidence="10 17" id="KW-0547">Nucleotide-binding</keyword>
<dbReference type="InterPro" id="IPR038408">
    <property type="entry name" value="GNK2_sf"/>
</dbReference>
<dbReference type="CDD" id="cd23509">
    <property type="entry name" value="Gnk2-like"/>
    <property type="match status" value="2"/>
</dbReference>
<keyword evidence="8 19" id="KW-0732">Signal</keyword>
<feature type="domain" description="Gnk2-homologous" evidence="21">
    <location>
        <begin position="138"/>
        <end position="244"/>
    </location>
</feature>
<evidence type="ECO:0000256" key="17">
    <source>
        <dbReference type="PROSITE-ProRule" id="PRU10141"/>
    </source>
</evidence>
<feature type="chain" id="PRO_5032552231" description="Cysteine-rich receptor-like protein kinase" evidence="19">
    <location>
        <begin position="27"/>
        <end position="433"/>
    </location>
</feature>
<keyword evidence="6" id="KW-0808">Transferase</keyword>